<feature type="domain" description="P-type ATPase A" evidence="3">
    <location>
        <begin position="1"/>
        <end position="38"/>
    </location>
</feature>
<sequence>RAGQTLQVNAAELVVGDLVEIKGGDRVPADIRVLTAQGCKVGTPGHTWAHLGTPGENHTWVPPGGLCATWTHLGLTWPHLALTWVSPVRAGTATGLVISTGDRTVIGRIASLASGVENEKTPIAVEIEHFVDIIAGLAVFFGATFFVVAMLIGYPFLRAMVFFMAIVVAYVPEGLLATVTV</sequence>
<keyword evidence="2" id="KW-0472">Membrane</keyword>
<dbReference type="AlphaFoldDB" id="A0A7L0YB62"/>
<evidence type="ECO:0000256" key="1">
    <source>
        <dbReference type="ARBA" id="ARBA00022723"/>
    </source>
</evidence>
<feature type="transmembrane region" description="Helical" evidence="2">
    <location>
        <begin position="130"/>
        <end position="154"/>
    </location>
</feature>
<dbReference type="GO" id="GO:0008900">
    <property type="term" value="F:P-type potassium:proton transporter activity"/>
    <property type="evidence" value="ECO:0007669"/>
    <property type="project" value="TreeGrafter"/>
</dbReference>
<dbReference type="Gene3D" id="1.20.1110.10">
    <property type="entry name" value="Calcium-transporting ATPase, transmembrane domain"/>
    <property type="match status" value="1"/>
</dbReference>
<dbReference type="SUPFAM" id="SSF81665">
    <property type="entry name" value="Calcium ATPase, transmembrane domain M"/>
    <property type="match status" value="1"/>
</dbReference>
<evidence type="ECO:0000313" key="5">
    <source>
        <dbReference type="Proteomes" id="UP000539920"/>
    </source>
</evidence>
<dbReference type="Proteomes" id="UP000539920">
    <property type="component" value="Unassembled WGS sequence"/>
</dbReference>
<keyword evidence="5" id="KW-1185">Reference proteome</keyword>
<proteinExistence type="predicted"/>
<dbReference type="InterPro" id="IPR059000">
    <property type="entry name" value="ATPase_P-type_domA"/>
</dbReference>
<keyword evidence="2" id="KW-1133">Transmembrane helix</keyword>
<dbReference type="Pfam" id="PF00122">
    <property type="entry name" value="E1-E2_ATPase"/>
    <property type="match status" value="1"/>
</dbReference>
<gene>
    <name evidence="4" type="primary">Atp4a</name>
    <name evidence="4" type="ORF">PLONIG_R07442</name>
</gene>
<dbReference type="GO" id="GO:0006883">
    <property type="term" value="P:intracellular sodium ion homeostasis"/>
    <property type="evidence" value="ECO:0007669"/>
    <property type="project" value="TreeGrafter"/>
</dbReference>
<dbReference type="GO" id="GO:0046872">
    <property type="term" value="F:metal ion binding"/>
    <property type="evidence" value="ECO:0007669"/>
    <property type="project" value="UniProtKB-KW"/>
</dbReference>
<feature type="non-terminal residue" evidence="4">
    <location>
        <position position="181"/>
    </location>
</feature>
<keyword evidence="2" id="KW-0812">Transmembrane</keyword>
<dbReference type="GO" id="GO:1990573">
    <property type="term" value="P:potassium ion import across plasma membrane"/>
    <property type="evidence" value="ECO:0007669"/>
    <property type="project" value="TreeGrafter"/>
</dbReference>
<dbReference type="GO" id="GO:0005886">
    <property type="term" value="C:plasma membrane"/>
    <property type="evidence" value="ECO:0007669"/>
    <property type="project" value="TreeGrafter"/>
</dbReference>
<evidence type="ECO:0000313" key="4">
    <source>
        <dbReference type="EMBL" id="NXM12969.1"/>
    </source>
</evidence>
<comment type="caution">
    <text evidence="4">The sequence shown here is derived from an EMBL/GenBank/DDBJ whole genome shotgun (WGS) entry which is preliminary data.</text>
</comment>
<keyword evidence="1" id="KW-0479">Metal-binding</keyword>
<dbReference type="Gene3D" id="2.70.150.10">
    <property type="entry name" value="Calcium-transporting ATPase, cytoplasmic transduction domain A"/>
    <property type="match status" value="1"/>
</dbReference>
<organism evidence="4 5">
    <name type="scientific">Ploceus nigricollis</name>
    <dbReference type="NCBI Taxonomy" id="441696"/>
    <lineage>
        <taxon>Eukaryota</taxon>
        <taxon>Metazoa</taxon>
        <taxon>Chordata</taxon>
        <taxon>Craniata</taxon>
        <taxon>Vertebrata</taxon>
        <taxon>Euteleostomi</taxon>
        <taxon>Archelosauria</taxon>
        <taxon>Archosauria</taxon>
        <taxon>Dinosauria</taxon>
        <taxon>Saurischia</taxon>
        <taxon>Theropoda</taxon>
        <taxon>Coelurosauria</taxon>
        <taxon>Aves</taxon>
        <taxon>Neognathae</taxon>
        <taxon>Neoaves</taxon>
        <taxon>Telluraves</taxon>
        <taxon>Australaves</taxon>
        <taxon>Passeriformes</taxon>
        <taxon>Passeroidea</taxon>
        <taxon>Ploceidae</taxon>
        <taxon>Ploceinae</taxon>
        <taxon>Ploceus</taxon>
    </lineage>
</organism>
<reference evidence="4 5" key="1">
    <citation type="submission" date="2019-09" db="EMBL/GenBank/DDBJ databases">
        <title>Bird 10,000 Genomes (B10K) Project - Family phase.</title>
        <authorList>
            <person name="Zhang G."/>
        </authorList>
    </citation>
    <scope>NUCLEOTIDE SEQUENCE [LARGE SCALE GENOMIC DNA]</scope>
    <source>
        <strain evidence="4">B10K-DU-001-79</strain>
        <tissue evidence="4">Muscle</tissue>
    </source>
</reference>
<feature type="transmembrane region" description="Helical" evidence="2">
    <location>
        <begin position="160"/>
        <end position="179"/>
    </location>
</feature>
<evidence type="ECO:0000259" key="3">
    <source>
        <dbReference type="Pfam" id="PF00122"/>
    </source>
</evidence>
<dbReference type="InterPro" id="IPR008250">
    <property type="entry name" value="ATPase_P-typ_transduc_dom_A_sf"/>
</dbReference>
<feature type="non-terminal residue" evidence="4">
    <location>
        <position position="1"/>
    </location>
</feature>
<dbReference type="PANTHER" id="PTHR43294">
    <property type="entry name" value="SODIUM/POTASSIUM-TRANSPORTING ATPASE SUBUNIT ALPHA"/>
    <property type="match status" value="1"/>
</dbReference>
<name>A0A7L0YB62_9PASE</name>
<evidence type="ECO:0000256" key="2">
    <source>
        <dbReference type="SAM" id="Phobius"/>
    </source>
</evidence>
<dbReference type="EMBL" id="VXBC01002851">
    <property type="protein sequence ID" value="NXM12969.1"/>
    <property type="molecule type" value="Genomic_DNA"/>
</dbReference>
<dbReference type="GO" id="GO:0036376">
    <property type="term" value="P:sodium ion export across plasma membrane"/>
    <property type="evidence" value="ECO:0007669"/>
    <property type="project" value="TreeGrafter"/>
</dbReference>
<dbReference type="GO" id="GO:0030007">
    <property type="term" value="P:intracellular potassium ion homeostasis"/>
    <property type="evidence" value="ECO:0007669"/>
    <property type="project" value="TreeGrafter"/>
</dbReference>
<dbReference type="InterPro" id="IPR050510">
    <property type="entry name" value="Cation_transp_ATPase_P-type"/>
</dbReference>
<dbReference type="PANTHER" id="PTHR43294:SF10">
    <property type="entry name" value="POTASSIUM-TRANSPORTING ATPASE ALPHA CHAIN 1"/>
    <property type="match status" value="1"/>
</dbReference>
<accession>A0A7L0YB62</accession>
<dbReference type="GO" id="GO:0005391">
    <property type="term" value="F:P-type sodium:potassium-exchanging transporter activity"/>
    <property type="evidence" value="ECO:0007669"/>
    <property type="project" value="TreeGrafter"/>
</dbReference>
<protein>
    <submittedName>
        <fullName evidence="4">ATP4A ATPase</fullName>
    </submittedName>
</protein>
<dbReference type="InterPro" id="IPR023298">
    <property type="entry name" value="ATPase_P-typ_TM_dom_sf"/>
</dbReference>
<dbReference type="SUPFAM" id="SSF81653">
    <property type="entry name" value="Calcium ATPase, transduction domain A"/>
    <property type="match status" value="1"/>
</dbReference>